<reference evidence="2" key="1">
    <citation type="submission" date="2014-09" db="EMBL/GenBank/DDBJ databases">
        <authorList>
            <person name="Magalhaes I.L.F."/>
            <person name="Oliveira U."/>
            <person name="Santos F.R."/>
            <person name="Vidigal T.H.D.A."/>
            <person name="Brescovit A.D."/>
            <person name="Santos A.J."/>
        </authorList>
    </citation>
    <scope>NUCLEOTIDE SEQUENCE</scope>
    <source>
        <tissue evidence="2">Shoot tissue taken approximately 20 cm above the soil surface</tissue>
    </source>
</reference>
<evidence type="ECO:0000256" key="1">
    <source>
        <dbReference type="SAM" id="MobiDB-lite"/>
    </source>
</evidence>
<accession>A0A0A9FNX7</accession>
<name>A0A0A9FNX7_ARUDO</name>
<proteinExistence type="predicted"/>
<reference evidence="2" key="2">
    <citation type="journal article" date="2015" name="Data Brief">
        <title>Shoot transcriptome of the giant reed, Arundo donax.</title>
        <authorList>
            <person name="Barrero R.A."/>
            <person name="Guerrero F.D."/>
            <person name="Moolhuijzen P."/>
            <person name="Goolsby J.A."/>
            <person name="Tidwell J."/>
            <person name="Bellgard S.E."/>
            <person name="Bellgard M.I."/>
        </authorList>
    </citation>
    <scope>NUCLEOTIDE SEQUENCE</scope>
    <source>
        <tissue evidence="2">Shoot tissue taken approximately 20 cm above the soil surface</tissue>
    </source>
</reference>
<sequence length="60" mass="6344">MTQTLMVTLSARTFPSTITIAASPSSFPDPSTTRARESGGIRWDLMTDRETGGASPGDLV</sequence>
<evidence type="ECO:0000313" key="2">
    <source>
        <dbReference type="EMBL" id="JAE09998.1"/>
    </source>
</evidence>
<dbReference type="AlphaFoldDB" id="A0A0A9FNX7"/>
<organism evidence="2">
    <name type="scientific">Arundo donax</name>
    <name type="common">Giant reed</name>
    <name type="synonym">Donax arundinaceus</name>
    <dbReference type="NCBI Taxonomy" id="35708"/>
    <lineage>
        <taxon>Eukaryota</taxon>
        <taxon>Viridiplantae</taxon>
        <taxon>Streptophyta</taxon>
        <taxon>Embryophyta</taxon>
        <taxon>Tracheophyta</taxon>
        <taxon>Spermatophyta</taxon>
        <taxon>Magnoliopsida</taxon>
        <taxon>Liliopsida</taxon>
        <taxon>Poales</taxon>
        <taxon>Poaceae</taxon>
        <taxon>PACMAD clade</taxon>
        <taxon>Arundinoideae</taxon>
        <taxon>Arundineae</taxon>
        <taxon>Arundo</taxon>
    </lineage>
</organism>
<dbReference type="EMBL" id="GBRH01187898">
    <property type="protein sequence ID" value="JAE09998.1"/>
    <property type="molecule type" value="Transcribed_RNA"/>
</dbReference>
<feature type="compositionally biased region" description="Polar residues" evidence="1">
    <location>
        <begin position="21"/>
        <end position="33"/>
    </location>
</feature>
<protein>
    <submittedName>
        <fullName evidence="2">Uncharacterized protein</fullName>
    </submittedName>
</protein>
<feature type="region of interest" description="Disordered" evidence="1">
    <location>
        <begin position="21"/>
        <end position="40"/>
    </location>
</feature>